<feature type="transmembrane region" description="Helical" evidence="1">
    <location>
        <begin position="43"/>
        <end position="67"/>
    </location>
</feature>
<sequence>MGESKRRKEALGEKYGQEKPILPGIPITKRQSEQFVKWTTRGAWGGIVLLVAVWLTIRFVGPAFGWWQVQ</sequence>
<dbReference type="AlphaFoldDB" id="A0A7C3KGF6"/>
<evidence type="ECO:0000313" key="2">
    <source>
        <dbReference type="EMBL" id="HFM99267.1"/>
    </source>
</evidence>
<comment type="caution">
    <text evidence="2">The sequence shown here is derived from an EMBL/GenBank/DDBJ whole genome shotgun (WGS) entry which is preliminary data.</text>
</comment>
<name>A0A7C3KGF6_9CYAN</name>
<reference evidence="2" key="1">
    <citation type="journal article" date="2020" name="mSystems">
        <title>Genome- and Community-Level Interaction Insights into Carbon Utilization and Element Cycling Functions of Hydrothermarchaeota in Hydrothermal Sediment.</title>
        <authorList>
            <person name="Zhou Z."/>
            <person name="Liu Y."/>
            <person name="Xu W."/>
            <person name="Pan J."/>
            <person name="Luo Z.H."/>
            <person name="Li M."/>
        </authorList>
    </citation>
    <scope>NUCLEOTIDE SEQUENCE [LARGE SCALE GENOMIC DNA]</scope>
    <source>
        <strain evidence="2">SpSt-418</strain>
    </source>
</reference>
<organism evidence="2">
    <name type="scientific">Oscillatoriales cyanobacterium SpSt-418</name>
    <dbReference type="NCBI Taxonomy" id="2282169"/>
    <lineage>
        <taxon>Bacteria</taxon>
        <taxon>Bacillati</taxon>
        <taxon>Cyanobacteriota</taxon>
        <taxon>Cyanophyceae</taxon>
        <taxon>Oscillatoriophycideae</taxon>
        <taxon>Oscillatoriales</taxon>
    </lineage>
</organism>
<keyword evidence="1" id="KW-0472">Membrane</keyword>
<protein>
    <submittedName>
        <fullName evidence="2">DUF2839 family protein</fullName>
    </submittedName>
</protein>
<accession>A0A7C3KGF6</accession>
<dbReference type="InterPro" id="IPR021262">
    <property type="entry name" value="DUF2839"/>
</dbReference>
<dbReference type="Pfam" id="PF10999">
    <property type="entry name" value="DUF2839"/>
    <property type="match status" value="1"/>
</dbReference>
<proteinExistence type="predicted"/>
<keyword evidence="1" id="KW-0812">Transmembrane</keyword>
<gene>
    <name evidence="2" type="ORF">ENR64_16210</name>
</gene>
<keyword evidence="1" id="KW-1133">Transmembrane helix</keyword>
<dbReference type="EMBL" id="DSRU01000232">
    <property type="protein sequence ID" value="HFM99267.1"/>
    <property type="molecule type" value="Genomic_DNA"/>
</dbReference>
<evidence type="ECO:0000256" key="1">
    <source>
        <dbReference type="SAM" id="Phobius"/>
    </source>
</evidence>